<name>A0A430FJK5_9BIFI</name>
<dbReference type="Proteomes" id="UP000287470">
    <property type="component" value="Unassembled WGS sequence"/>
</dbReference>
<evidence type="ECO:0000313" key="1">
    <source>
        <dbReference type="EMBL" id="RSX53007.1"/>
    </source>
</evidence>
<protein>
    <submittedName>
        <fullName evidence="1">DUF3310 domain-containing protein</fullName>
    </submittedName>
</protein>
<keyword evidence="2" id="KW-1185">Reference proteome</keyword>
<dbReference type="RefSeq" id="WP_241222937.1">
    <property type="nucleotide sequence ID" value="NZ_QXGK01000020.1"/>
</dbReference>
<accession>A0A430FJK5</accession>
<dbReference type="InterPro" id="IPR021739">
    <property type="entry name" value="SaV-like"/>
</dbReference>
<reference evidence="1 2" key="1">
    <citation type="submission" date="2018-09" db="EMBL/GenBank/DDBJ databases">
        <title>Characterization of the phylogenetic diversity of five novel species belonging to the genus Bifidobacterium.</title>
        <authorList>
            <person name="Lugli G.A."/>
            <person name="Duranti S."/>
            <person name="Milani C."/>
        </authorList>
    </citation>
    <scope>NUCLEOTIDE SEQUENCE [LARGE SCALE GENOMIC DNA]</scope>
    <source>
        <strain evidence="1 2">2033B</strain>
    </source>
</reference>
<sequence length="139" mass="16355">MSTVPTSPTTPDMVEHPAHYTRSHPGMECIQLTGDCTFCMGNCCKYLWRYRSKGHPVEDLRKAQWYLRESIARNEPVRWTLTQTRILIRLRGEAERDGNEPEYRVWRDLAIGDVHEALLALADLIEHMYEYDTEKETQR</sequence>
<dbReference type="AlphaFoldDB" id="A0A430FJK5"/>
<dbReference type="EMBL" id="QXGK01000020">
    <property type="protein sequence ID" value="RSX53007.1"/>
    <property type="molecule type" value="Genomic_DNA"/>
</dbReference>
<evidence type="ECO:0000313" key="2">
    <source>
        <dbReference type="Proteomes" id="UP000287470"/>
    </source>
</evidence>
<comment type="caution">
    <text evidence="1">The sequence shown here is derived from an EMBL/GenBank/DDBJ whole genome shotgun (WGS) entry which is preliminary data.</text>
</comment>
<dbReference type="Pfam" id="PF11753">
    <property type="entry name" value="DUF3310"/>
    <property type="match status" value="1"/>
</dbReference>
<proteinExistence type="predicted"/>
<gene>
    <name evidence="1" type="ORF">D2E24_1678</name>
</gene>
<organism evidence="1 2">
    <name type="scientific">Bifidobacterium samirii</name>
    <dbReference type="NCBI Taxonomy" id="2306974"/>
    <lineage>
        <taxon>Bacteria</taxon>
        <taxon>Bacillati</taxon>
        <taxon>Actinomycetota</taxon>
        <taxon>Actinomycetes</taxon>
        <taxon>Bifidobacteriales</taxon>
        <taxon>Bifidobacteriaceae</taxon>
        <taxon>Bifidobacterium</taxon>
    </lineage>
</organism>